<reference evidence="6 7" key="1">
    <citation type="journal article" date="2016" name="Front. Microbiol.">
        <title>Genomic Insight into the Host-Endosymbiont Relationship of Endozoicomonas montiporae CL-33(T) with its Coral Host.</title>
        <authorList>
            <person name="Ding J.-Y."/>
            <person name="Shiu J.-H."/>
            <person name="Chen W.-M."/>
            <person name="Chiang Y.-R."/>
            <person name="Tang S.-L."/>
        </authorList>
    </citation>
    <scope>NUCLEOTIDE SEQUENCE [LARGE SCALE GENOMIC DNA]</scope>
    <source>
        <strain evidence="6 7">CL-33</strain>
    </source>
</reference>
<gene>
    <name evidence="6" type="primary">cheB</name>
    <name evidence="6" type="ORF">EZMO1_0906</name>
</gene>
<dbReference type="CDD" id="cd16433">
    <property type="entry name" value="CheB"/>
    <property type="match status" value="1"/>
</dbReference>
<proteinExistence type="predicted"/>
<dbReference type="GO" id="GO:0008984">
    <property type="term" value="F:protein-glutamate methylesterase activity"/>
    <property type="evidence" value="ECO:0007669"/>
    <property type="project" value="UniProtKB-EC"/>
</dbReference>
<feature type="active site" evidence="4">
    <location>
        <position position="138"/>
    </location>
</feature>
<dbReference type="EMBL" id="CP013251">
    <property type="protein sequence ID" value="AMO55121.1"/>
    <property type="molecule type" value="Genomic_DNA"/>
</dbReference>
<dbReference type="OrthoDB" id="9793421at2"/>
<name>A0A142B8P5_9GAMM</name>
<dbReference type="Pfam" id="PF01339">
    <property type="entry name" value="CheB_methylest"/>
    <property type="match status" value="1"/>
</dbReference>
<evidence type="ECO:0000256" key="3">
    <source>
        <dbReference type="ARBA" id="ARBA00048267"/>
    </source>
</evidence>
<evidence type="ECO:0000256" key="2">
    <source>
        <dbReference type="ARBA" id="ARBA00039140"/>
    </source>
</evidence>
<evidence type="ECO:0000313" key="7">
    <source>
        <dbReference type="Proteomes" id="UP000071065"/>
    </source>
</evidence>
<feature type="active site" evidence="4">
    <location>
        <position position="18"/>
    </location>
</feature>
<keyword evidence="1 4" id="KW-0378">Hydrolase</keyword>
<dbReference type="Proteomes" id="UP000071065">
    <property type="component" value="Chromosome"/>
</dbReference>
<dbReference type="GO" id="GO:0006935">
    <property type="term" value="P:chemotaxis"/>
    <property type="evidence" value="ECO:0007669"/>
    <property type="project" value="UniProtKB-UniRule"/>
</dbReference>
<keyword evidence="4" id="KW-0145">Chemotaxis</keyword>
<dbReference type="PANTHER" id="PTHR42872">
    <property type="entry name" value="PROTEIN-GLUTAMATE METHYLESTERASE/PROTEIN-GLUTAMINE GLUTAMINASE"/>
    <property type="match status" value="1"/>
</dbReference>
<dbReference type="PANTHER" id="PTHR42872:SF3">
    <property type="entry name" value="PROTEIN-GLUTAMATE METHYLESTERASE_PROTEIN-GLUTAMINE GLUTAMINASE 1"/>
    <property type="match status" value="1"/>
</dbReference>
<dbReference type="SUPFAM" id="SSF52738">
    <property type="entry name" value="Methylesterase CheB, C-terminal domain"/>
    <property type="match status" value="1"/>
</dbReference>
<evidence type="ECO:0000259" key="5">
    <source>
        <dbReference type="PROSITE" id="PS50122"/>
    </source>
</evidence>
<dbReference type="PROSITE" id="PS50122">
    <property type="entry name" value="CHEB"/>
    <property type="match status" value="1"/>
</dbReference>
<feature type="domain" description="CheB-type methylesterase" evidence="5">
    <location>
        <begin position="2"/>
        <end position="192"/>
    </location>
</feature>
<dbReference type="GO" id="GO:0000156">
    <property type="term" value="F:phosphorelay response regulator activity"/>
    <property type="evidence" value="ECO:0007669"/>
    <property type="project" value="InterPro"/>
</dbReference>
<evidence type="ECO:0000256" key="1">
    <source>
        <dbReference type="ARBA" id="ARBA00022801"/>
    </source>
</evidence>
<comment type="catalytic activity">
    <reaction evidence="3">
        <text>[protein]-L-glutamate 5-O-methyl ester + H2O = L-glutamyl-[protein] + methanol + H(+)</text>
        <dbReference type="Rhea" id="RHEA:23236"/>
        <dbReference type="Rhea" id="RHEA-COMP:10208"/>
        <dbReference type="Rhea" id="RHEA-COMP:10311"/>
        <dbReference type="ChEBI" id="CHEBI:15377"/>
        <dbReference type="ChEBI" id="CHEBI:15378"/>
        <dbReference type="ChEBI" id="CHEBI:17790"/>
        <dbReference type="ChEBI" id="CHEBI:29973"/>
        <dbReference type="ChEBI" id="CHEBI:82795"/>
        <dbReference type="EC" id="3.1.1.61"/>
    </reaction>
</comment>
<dbReference type="RefSeq" id="WP_082211970.1">
    <property type="nucleotide sequence ID" value="NZ_CP013251.1"/>
</dbReference>
<dbReference type="GO" id="GO:0005737">
    <property type="term" value="C:cytoplasm"/>
    <property type="evidence" value="ECO:0007669"/>
    <property type="project" value="InterPro"/>
</dbReference>
<dbReference type="Gene3D" id="3.40.50.180">
    <property type="entry name" value="Methylesterase CheB, C-terminal domain"/>
    <property type="match status" value="1"/>
</dbReference>
<feature type="active site" evidence="4">
    <location>
        <position position="45"/>
    </location>
</feature>
<dbReference type="KEGG" id="emp:EZMO1_0906"/>
<dbReference type="AlphaFoldDB" id="A0A142B8P5"/>
<dbReference type="InterPro" id="IPR035909">
    <property type="entry name" value="CheB_C"/>
</dbReference>
<accession>A0A142B8P5</accession>
<evidence type="ECO:0000313" key="6">
    <source>
        <dbReference type="EMBL" id="AMO55121.1"/>
    </source>
</evidence>
<dbReference type="PATRIC" id="fig|570277.3.peg.988"/>
<dbReference type="STRING" id="570277.EZMO1_0906"/>
<dbReference type="EC" id="3.1.1.61" evidence="2"/>
<sequence length="192" mass="20277">MPVPAVSMVERLVVIGASAGGFSALQTIFSGLGTDFDFPILVCKHLGIGDEKGLVDVLASRTGTTVMLSQDKLPMYNGCIYMAPGNYHLQVESRDTISLSIDERICHSRPAVDVLFESAADVFKDQVTAVVLTGANSDGAAGVEAIKNSGGKVVVQSLDSAEVKIMPKAAIETGCVDEILDLEDIAAYLRRS</sequence>
<organism evidence="6 7">
    <name type="scientific">Endozoicomonas montiporae CL-33</name>
    <dbReference type="NCBI Taxonomy" id="570277"/>
    <lineage>
        <taxon>Bacteria</taxon>
        <taxon>Pseudomonadati</taxon>
        <taxon>Pseudomonadota</taxon>
        <taxon>Gammaproteobacteria</taxon>
        <taxon>Oceanospirillales</taxon>
        <taxon>Endozoicomonadaceae</taxon>
        <taxon>Endozoicomonas</taxon>
    </lineage>
</organism>
<protein>
    <recommendedName>
        <fullName evidence="2">protein-glutamate methylesterase</fullName>
        <ecNumber evidence="2">3.1.1.61</ecNumber>
    </recommendedName>
</protein>
<evidence type="ECO:0000256" key="4">
    <source>
        <dbReference type="PROSITE-ProRule" id="PRU00050"/>
    </source>
</evidence>
<dbReference type="InterPro" id="IPR000673">
    <property type="entry name" value="Sig_transdc_resp-reg_Me-estase"/>
</dbReference>